<protein>
    <submittedName>
        <fullName evidence="1">Cysteine-rich RLK (RECEPTOR-like protein kinase) 8</fullName>
    </submittedName>
</protein>
<dbReference type="EMBL" id="JBFOLK010000011">
    <property type="protein sequence ID" value="KAL2476496.1"/>
    <property type="molecule type" value="Genomic_DNA"/>
</dbReference>
<evidence type="ECO:0000313" key="1">
    <source>
        <dbReference type="EMBL" id="KAL2476496.1"/>
    </source>
</evidence>
<dbReference type="PANTHER" id="PTHR11439">
    <property type="entry name" value="GAG-POL-RELATED RETROTRANSPOSON"/>
    <property type="match status" value="1"/>
</dbReference>
<dbReference type="CDD" id="cd09272">
    <property type="entry name" value="RNase_HI_RT_Ty1"/>
    <property type="match status" value="1"/>
</dbReference>
<dbReference type="AlphaFoldDB" id="A0ABD1QJT8"/>
<organism evidence="1 3">
    <name type="scientific">Abeliophyllum distichum</name>
    <dbReference type="NCBI Taxonomy" id="126358"/>
    <lineage>
        <taxon>Eukaryota</taxon>
        <taxon>Viridiplantae</taxon>
        <taxon>Streptophyta</taxon>
        <taxon>Embryophyta</taxon>
        <taxon>Tracheophyta</taxon>
        <taxon>Spermatophyta</taxon>
        <taxon>Magnoliopsida</taxon>
        <taxon>eudicotyledons</taxon>
        <taxon>Gunneridae</taxon>
        <taxon>Pentapetalae</taxon>
        <taxon>asterids</taxon>
        <taxon>lamiids</taxon>
        <taxon>Lamiales</taxon>
        <taxon>Oleaceae</taxon>
        <taxon>Forsythieae</taxon>
        <taxon>Abeliophyllum</taxon>
    </lineage>
</organism>
<comment type="caution">
    <text evidence="1">The sequence shown here is derived from an EMBL/GenBank/DDBJ whole genome shotgun (WGS) entry which is preliminary data.</text>
</comment>
<dbReference type="PANTHER" id="PTHR11439:SF467">
    <property type="entry name" value="INTEGRASE CATALYTIC DOMAIN-CONTAINING PROTEIN"/>
    <property type="match status" value="1"/>
</dbReference>
<proteinExistence type="predicted"/>
<keyword evidence="3" id="KW-1185">Reference proteome</keyword>
<name>A0ABD1QJT8_9LAMI</name>
<evidence type="ECO:0000313" key="2">
    <source>
        <dbReference type="EMBL" id="KAL2480750.1"/>
    </source>
</evidence>
<gene>
    <name evidence="2" type="ORF">Adt_33716</name>
    <name evidence="1" type="ORF">Adt_37232</name>
</gene>
<evidence type="ECO:0000313" key="3">
    <source>
        <dbReference type="Proteomes" id="UP001604336"/>
    </source>
</evidence>
<reference evidence="1" key="1">
    <citation type="submission" date="2024-07" db="EMBL/GenBank/DDBJ databases">
        <title>Two chromosome-level genome assemblies of Korean endemic species Abeliophyllum distichum and Forsythia ovata (Oleaceae).</title>
        <authorList>
            <person name="Mun J.H."/>
        </authorList>
    </citation>
    <scope>NUCLEOTIDE SEQUENCE</scope>
    <source>
        <strain evidence="1">KNKB198505000391</strain>
        <tissue evidence="1">Leaf</tissue>
    </source>
</reference>
<dbReference type="Proteomes" id="UP001604336">
    <property type="component" value="Unassembled WGS sequence"/>
</dbReference>
<accession>A0ABD1QJT8</accession>
<sequence>MNQMCGKWKKFLMLMMWGSVMYTMVRTRLDIVHATSTLSMFMTSHGPEHWKALKWLLRYLKATSNLGLIFVTCNERVILKGFVDADFAGDNDIRKSTSAYVFILCGTCISWKPHLQPIVALSTTESEYIAANEVIKEELFLGGNDETGLRGPTPLLDNSRVNSEPVTVWALIGSKVICLKLNSIKVVF</sequence>
<dbReference type="EMBL" id="JBFOLK010000010">
    <property type="protein sequence ID" value="KAL2480750.1"/>
    <property type="molecule type" value="Genomic_DNA"/>
</dbReference>
<reference evidence="3" key="2">
    <citation type="submission" date="2024-07" db="EMBL/GenBank/DDBJ databases">
        <title>Two chromosome-level genome assemblies of Korean endemic species Abeliophyllum distichum and Forsythia ovata (Oleaceae).</title>
        <authorList>
            <person name="Jang H."/>
        </authorList>
    </citation>
    <scope>NUCLEOTIDE SEQUENCE [LARGE SCALE GENOMIC DNA]</scope>
</reference>